<evidence type="ECO:0000256" key="4">
    <source>
        <dbReference type="ARBA" id="ARBA00023136"/>
    </source>
</evidence>
<dbReference type="Pfam" id="PF12698">
    <property type="entry name" value="ABC2_membrane_3"/>
    <property type="match status" value="1"/>
</dbReference>
<dbReference type="EMBL" id="CAIZ01000011">
    <property type="protein sequence ID" value="CCH68614.1"/>
    <property type="molecule type" value="Genomic_DNA"/>
</dbReference>
<evidence type="ECO:0000256" key="5">
    <source>
        <dbReference type="ARBA" id="ARBA00023251"/>
    </source>
</evidence>
<evidence type="ECO:0000256" key="2">
    <source>
        <dbReference type="ARBA" id="ARBA00022692"/>
    </source>
</evidence>
<dbReference type="HOGENOM" id="CLU_039483_4_1_11"/>
<dbReference type="GO" id="GO:0043190">
    <property type="term" value="C:ATP-binding cassette (ABC) transporter complex"/>
    <property type="evidence" value="ECO:0007669"/>
    <property type="project" value="InterPro"/>
</dbReference>
<proteinExistence type="predicted"/>
<feature type="transmembrane region" description="Helical" evidence="6">
    <location>
        <begin position="178"/>
        <end position="199"/>
    </location>
</feature>
<evidence type="ECO:0000256" key="3">
    <source>
        <dbReference type="ARBA" id="ARBA00022989"/>
    </source>
</evidence>
<keyword evidence="4 6" id="KW-0472">Membrane</keyword>
<dbReference type="InterPro" id="IPR000412">
    <property type="entry name" value="ABC_2_transport"/>
</dbReference>
<evidence type="ECO:0000256" key="6">
    <source>
        <dbReference type="SAM" id="Phobius"/>
    </source>
</evidence>
<keyword evidence="9" id="KW-1185">Reference proteome</keyword>
<evidence type="ECO:0000313" key="8">
    <source>
        <dbReference type="EMBL" id="CCH68614.1"/>
    </source>
</evidence>
<gene>
    <name evidence="8" type="ORF">BN10_1080012</name>
</gene>
<feature type="transmembrane region" description="Helical" evidence="6">
    <location>
        <begin position="115"/>
        <end position="142"/>
    </location>
</feature>
<evidence type="ECO:0000313" key="9">
    <source>
        <dbReference type="Proteomes" id="UP000013167"/>
    </source>
</evidence>
<organism evidence="8 9">
    <name type="scientific">Phycicoccus elongatus Lp2</name>
    <dbReference type="NCBI Taxonomy" id="1193181"/>
    <lineage>
        <taxon>Bacteria</taxon>
        <taxon>Bacillati</taxon>
        <taxon>Actinomycetota</taxon>
        <taxon>Actinomycetes</taxon>
        <taxon>Micrococcales</taxon>
        <taxon>Intrasporangiaceae</taxon>
        <taxon>Phycicoccus</taxon>
    </lineage>
</organism>
<dbReference type="InterPro" id="IPR051784">
    <property type="entry name" value="Nod_factor_ABC_transporter"/>
</dbReference>
<dbReference type="InterPro" id="IPR013525">
    <property type="entry name" value="ABC2_TM"/>
</dbReference>
<comment type="subcellular location">
    <subcellularLocation>
        <location evidence="1">Membrane</location>
        <topology evidence="1">Multi-pass membrane protein</topology>
    </subcellularLocation>
</comment>
<feature type="transmembrane region" description="Helical" evidence="6">
    <location>
        <begin position="231"/>
        <end position="250"/>
    </location>
</feature>
<dbReference type="STRING" id="1193181.BN10_1080012"/>
<feature type="transmembrane region" description="Helical" evidence="6">
    <location>
        <begin position="74"/>
        <end position="94"/>
    </location>
</feature>
<dbReference type="GO" id="GO:0046677">
    <property type="term" value="P:response to antibiotic"/>
    <property type="evidence" value="ECO:0007669"/>
    <property type="project" value="UniProtKB-KW"/>
</dbReference>
<dbReference type="PANTHER" id="PTHR43229:SF2">
    <property type="entry name" value="NODULATION PROTEIN J"/>
    <property type="match status" value="1"/>
</dbReference>
<keyword evidence="5" id="KW-0046">Antibiotic resistance</keyword>
<feature type="transmembrane region" description="Helical" evidence="6">
    <location>
        <begin position="148"/>
        <end position="171"/>
    </location>
</feature>
<dbReference type="RefSeq" id="WP_010851518.1">
    <property type="nucleotide sequence ID" value="NZ_HF570956.1"/>
</dbReference>
<dbReference type="PIRSF" id="PIRSF006648">
    <property type="entry name" value="DrrB"/>
    <property type="match status" value="1"/>
</dbReference>
<dbReference type="GO" id="GO:0140359">
    <property type="term" value="F:ABC-type transporter activity"/>
    <property type="evidence" value="ECO:0007669"/>
    <property type="project" value="InterPro"/>
</dbReference>
<feature type="transmembrane region" description="Helical" evidence="6">
    <location>
        <begin position="40"/>
        <end position="62"/>
    </location>
</feature>
<name>N0E136_9MICO</name>
<dbReference type="AlphaFoldDB" id="N0E136"/>
<keyword evidence="3 6" id="KW-1133">Transmembrane helix</keyword>
<accession>N0E136</accession>
<evidence type="ECO:0000256" key="1">
    <source>
        <dbReference type="ARBA" id="ARBA00004141"/>
    </source>
</evidence>
<feature type="domain" description="ABC-2 type transporter transmembrane" evidence="7">
    <location>
        <begin position="75"/>
        <end position="250"/>
    </location>
</feature>
<dbReference type="PANTHER" id="PTHR43229">
    <property type="entry name" value="NODULATION PROTEIN J"/>
    <property type="match status" value="1"/>
</dbReference>
<reference evidence="8 9" key="1">
    <citation type="journal article" date="2013" name="ISME J.">
        <title>A metabolic model for members of the genus Tetrasphaera involved in enhanced biological phosphorus removal.</title>
        <authorList>
            <person name="Kristiansen R."/>
            <person name="Nguyen H.T.T."/>
            <person name="Saunders A.M."/>
            <person name="Nielsen J.L."/>
            <person name="Wimmer R."/>
            <person name="Le V.Q."/>
            <person name="McIlroy S.J."/>
            <person name="Petrovski S."/>
            <person name="Seviour R.J."/>
            <person name="Calteau A."/>
            <person name="Nielsen K.L."/>
            <person name="Nielsen P.H."/>
        </authorList>
    </citation>
    <scope>NUCLEOTIDE SEQUENCE [LARGE SCALE GENOMIC DNA]</scope>
    <source>
        <strain evidence="8 9">Lp2</strain>
    </source>
</reference>
<sequence length="258" mass="26536">MTPSAAPESTARPRAAARPARLFAQGRFETLTLLRNGEQLLVSVVLPAMALVGLTLSPYPALGDVHRIDVTAPGVLALAVASTAFTGQAISTAFDRRYGVLRMYGVSPLGRSGLLMGKLIAVGAVLLVQVLLLGGLALALGWRPQLVGIPAALVAGVLGTTAFLGLGLLIAGTLRAEAVLALANLAWVLFLGLGLLLPVTTLPTWAEPLASALLSGALGEAMRGALAHGTWSWGALGVLLAWSAACWALAGRLFRWAP</sequence>
<dbReference type="Proteomes" id="UP000013167">
    <property type="component" value="Unassembled WGS sequence"/>
</dbReference>
<evidence type="ECO:0000259" key="7">
    <source>
        <dbReference type="Pfam" id="PF12698"/>
    </source>
</evidence>
<keyword evidence="2 6" id="KW-0812">Transmembrane</keyword>
<comment type="caution">
    <text evidence="8">The sequence shown here is derived from an EMBL/GenBank/DDBJ whole genome shotgun (WGS) entry which is preliminary data.</text>
</comment>
<protein>
    <submittedName>
        <fullName evidence="8">Putative integral membrane transport protein</fullName>
    </submittedName>
</protein>
<dbReference type="OrthoDB" id="160207at2"/>
<dbReference type="eggNOG" id="COG0842">
    <property type="taxonomic scope" value="Bacteria"/>
</dbReference>